<dbReference type="AlphaFoldDB" id="A0A5E8BIS1"/>
<gene>
    <name evidence="1" type="ORF">SAPINGB_P003138</name>
</gene>
<organism evidence="1 2">
    <name type="scientific">Magnusiomyces paraingens</name>
    <dbReference type="NCBI Taxonomy" id="2606893"/>
    <lineage>
        <taxon>Eukaryota</taxon>
        <taxon>Fungi</taxon>
        <taxon>Dikarya</taxon>
        <taxon>Ascomycota</taxon>
        <taxon>Saccharomycotina</taxon>
        <taxon>Dipodascomycetes</taxon>
        <taxon>Dipodascales</taxon>
        <taxon>Dipodascaceae</taxon>
        <taxon>Magnusiomyces</taxon>
    </lineage>
</organism>
<sequence length="70" mass="7891">MTPVAKPSKTQETQQKEDLQVLKQMHTMMAKVETIVKSIHDDIATAIENHETMLSDTHRLDKIISTVSTS</sequence>
<reference evidence="1 2" key="1">
    <citation type="submission" date="2019-09" db="EMBL/GenBank/DDBJ databases">
        <authorList>
            <person name="Brejova B."/>
        </authorList>
    </citation>
    <scope>NUCLEOTIDE SEQUENCE [LARGE SCALE GENOMIC DNA]</scope>
</reference>
<name>A0A5E8BIS1_9ASCO</name>
<dbReference type="EMBL" id="CABVLU010000002">
    <property type="protein sequence ID" value="VVT51564.1"/>
    <property type="molecule type" value="Genomic_DNA"/>
</dbReference>
<keyword evidence="2" id="KW-1185">Reference proteome</keyword>
<accession>A0A5E8BIS1</accession>
<evidence type="ECO:0000313" key="2">
    <source>
        <dbReference type="Proteomes" id="UP000398389"/>
    </source>
</evidence>
<dbReference type="Proteomes" id="UP000398389">
    <property type="component" value="Unassembled WGS sequence"/>
</dbReference>
<dbReference type="RefSeq" id="XP_031853747.1">
    <property type="nucleotide sequence ID" value="XM_031997856.1"/>
</dbReference>
<protein>
    <submittedName>
        <fullName evidence="1">Uncharacterized protein</fullName>
    </submittedName>
</protein>
<proteinExistence type="predicted"/>
<evidence type="ECO:0000313" key="1">
    <source>
        <dbReference type="EMBL" id="VVT51564.1"/>
    </source>
</evidence>
<dbReference type="GeneID" id="43581956"/>